<dbReference type="GO" id="GO:0032259">
    <property type="term" value="P:methylation"/>
    <property type="evidence" value="ECO:0007669"/>
    <property type="project" value="UniProtKB-KW"/>
</dbReference>
<dbReference type="AlphaFoldDB" id="A0AA46DZX4"/>
<evidence type="ECO:0000313" key="3">
    <source>
        <dbReference type="Proteomes" id="UP000294678"/>
    </source>
</evidence>
<dbReference type="Proteomes" id="UP000294678">
    <property type="component" value="Unassembled WGS sequence"/>
</dbReference>
<name>A0AA46DZX4_9FUSO</name>
<organism evidence="2 3">
    <name type="scientific">Hypnocyclicus thermotrophus</name>
    <dbReference type="NCBI Taxonomy" id="1627895"/>
    <lineage>
        <taxon>Bacteria</taxon>
        <taxon>Fusobacteriati</taxon>
        <taxon>Fusobacteriota</taxon>
        <taxon>Fusobacteriia</taxon>
        <taxon>Fusobacteriales</taxon>
        <taxon>Fusobacteriaceae</taxon>
        <taxon>Hypnocyclicus</taxon>
    </lineage>
</organism>
<dbReference type="Gene3D" id="3.40.50.150">
    <property type="entry name" value="Vaccinia Virus protein VP39"/>
    <property type="match status" value="1"/>
</dbReference>
<keyword evidence="3" id="KW-1185">Reference proteome</keyword>
<keyword evidence="2" id="KW-0808">Transferase</keyword>
<comment type="caution">
    <text evidence="2">The sequence shown here is derived from an EMBL/GenBank/DDBJ whole genome shotgun (WGS) entry which is preliminary data.</text>
</comment>
<feature type="domain" description="Methyltransferase type 11" evidence="1">
    <location>
        <begin position="40"/>
        <end position="130"/>
    </location>
</feature>
<gene>
    <name evidence="2" type="ORF">EV215_0721</name>
</gene>
<keyword evidence="2" id="KW-0489">Methyltransferase</keyword>
<reference evidence="2 3" key="1">
    <citation type="submission" date="2019-03" db="EMBL/GenBank/DDBJ databases">
        <title>Genomic Encyclopedia of Type Strains, Phase IV (KMG-IV): sequencing the most valuable type-strain genomes for metagenomic binning, comparative biology and taxonomic classification.</title>
        <authorList>
            <person name="Goeker M."/>
        </authorList>
    </citation>
    <scope>NUCLEOTIDE SEQUENCE [LARGE SCALE GENOMIC DNA]</scope>
    <source>
        <strain evidence="2 3">DSM 100055</strain>
    </source>
</reference>
<dbReference type="CDD" id="cd02440">
    <property type="entry name" value="AdoMet_MTases"/>
    <property type="match status" value="1"/>
</dbReference>
<dbReference type="EMBL" id="SOBG01000002">
    <property type="protein sequence ID" value="TDT72025.1"/>
    <property type="molecule type" value="Genomic_DNA"/>
</dbReference>
<dbReference type="GO" id="GO:0008757">
    <property type="term" value="F:S-adenosylmethionine-dependent methyltransferase activity"/>
    <property type="evidence" value="ECO:0007669"/>
    <property type="project" value="InterPro"/>
</dbReference>
<evidence type="ECO:0000313" key="2">
    <source>
        <dbReference type="EMBL" id="TDT72025.1"/>
    </source>
</evidence>
<dbReference type="InterPro" id="IPR029063">
    <property type="entry name" value="SAM-dependent_MTases_sf"/>
</dbReference>
<dbReference type="RefSeq" id="WP_134112612.1">
    <property type="nucleotide sequence ID" value="NZ_SOBG01000002.1"/>
</dbReference>
<dbReference type="InterPro" id="IPR013216">
    <property type="entry name" value="Methyltransf_11"/>
</dbReference>
<sequence>MGFYDIKDNVIEYEKMMKEYNNDFIISKFKKFINKNTNILEIGSGVGKDFEKLKKEYKIVASDNSKLFVELLVNKYPTDLVLKLDASDLQTDKKFDVVYSNKVLQHLKYEDLKNSFKRQHEILNENGIIFHTFWLGKGSEEYNGLLFNYYNLINLKDFYLNYFELIEYNEYSEEVDGNNISKNDSFYIVLKKIKF</sequence>
<dbReference type="Pfam" id="PF08241">
    <property type="entry name" value="Methyltransf_11"/>
    <property type="match status" value="1"/>
</dbReference>
<accession>A0AA46DZX4</accession>
<evidence type="ECO:0000259" key="1">
    <source>
        <dbReference type="Pfam" id="PF08241"/>
    </source>
</evidence>
<proteinExistence type="predicted"/>
<protein>
    <submittedName>
        <fullName evidence="2">Methyltransferase family protein</fullName>
    </submittedName>
</protein>
<dbReference type="SUPFAM" id="SSF53335">
    <property type="entry name" value="S-adenosyl-L-methionine-dependent methyltransferases"/>
    <property type="match status" value="1"/>
</dbReference>